<sequence>MSDQQALLFANAAFYAAFASRDLNAMAAIWSSQAPISCIHPGWVAVVGREAVMASWQAILGNPAAPGITCHNATARSFEALGYVLCYEVLQGGILVATNIFVRELKTWKMLHHHAGHSQTPAHLDEEVHALQ</sequence>
<evidence type="ECO:0000259" key="1">
    <source>
        <dbReference type="Pfam" id="PF13474"/>
    </source>
</evidence>
<dbReference type="Pfam" id="PF13474">
    <property type="entry name" value="SnoaL_3"/>
    <property type="match status" value="1"/>
</dbReference>
<organism evidence="2 3">
    <name type="scientific">Defluviicoccus vanus</name>
    <dbReference type="NCBI Taxonomy" id="111831"/>
    <lineage>
        <taxon>Bacteria</taxon>
        <taxon>Pseudomonadati</taxon>
        <taxon>Pseudomonadota</taxon>
        <taxon>Alphaproteobacteria</taxon>
        <taxon>Rhodospirillales</taxon>
        <taxon>Rhodospirillaceae</taxon>
        <taxon>Defluviicoccus</taxon>
    </lineage>
</organism>
<dbReference type="PANTHER" id="PTHR34957:SF1">
    <property type="entry name" value="NUCLEAR TRANSPORT FACTOR 2 (NTF2) FAMILY PROTEIN"/>
    <property type="match status" value="1"/>
</dbReference>
<evidence type="ECO:0000313" key="2">
    <source>
        <dbReference type="EMBL" id="QNT69997.1"/>
    </source>
</evidence>
<dbReference type="Proteomes" id="UP000516369">
    <property type="component" value="Chromosome"/>
</dbReference>
<name>A0A7H1N2R1_9PROT</name>
<accession>A0A7H1N2R1</accession>
<dbReference type="Gene3D" id="3.10.450.50">
    <property type="match status" value="1"/>
</dbReference>
<dbReference type="PANTHER" id="PTHR34957">
    <property type="entry name" value="NUCLEAR TRANSPORT FACTOR 2 (NTF2) FAMILY PROTEIN"/>
    <property type="match status" value="1"/>
</dbReference>
<feature type="domain" description="SnoaL-like" evidence="1">
    <location>
        <begin position="10"/>
        <end position="115"/>
    </location>
</feature>
<dbReference type="KEGG" id="dvn:HQ394_12460"/>
<protein>
    <submittedName>
        <fullName evidence="2">Nuclear transport factor 2 family protein</fullName>
    </submittedName>
</protein>
<dbReference type="AlphaFoldDB" id="A0A7H1N2R1"/>
<dbReference type="RefSeq" id="WP_190260508.1">
    <property type="nucleotide sequence ID" value="NZ_CP053923.1"/>
</dbReference>
<proteinExistence type="predicted"/>
<dbReference type="InterPro" id="IPR037401">
    <property type="entry name" value="SnoaL-like"/>
</dbReference>
<dbReference type="EMBL" id="CP053923">
    <property type="protein sequence ID" value="QNT69997.1"/>
    <property type="molecule type" value="Genomic_DNA"/>
</dbReference>
<keyword evidence="3" id="KW-1185">Reference proteome</keyword>
<gene>
    <name evidence="2" type="ORF">HQ394_12460</name>
</gene>
<dbReference type="InterPro" id="IPR032710">
    <property type="entry name" value="NTF2-like_dom_sf"/>
</dbReference>
<evidence type="ECO:0000313" key="3">
    <source>
        <dbReference type="Proteomes" id="UP000516369"/>
    </source>
</evidence>
<dbReference type="SUPFAM" id="SSF54427">
    <property type="entry name" value="NTF2-like"/>
    <property type="match status" value="1"/>
</dbReference>
<reference evidence="2 3" key="1">
    <citation type="submission" date="2020-05" db="EMBL/GenBank/DDBJ databases">
        <title>Complete closed genome sequence of Defluviicoccus vanus.</title>
        <authorList>
            <person name="Bessarab I."/>
            <person name="Arumugam K."/>
            <person name="Maszenan A.M."/>
            <person name="Seviour R.J."/>
            <person name="Williams R.B."/>
        </authorList>
    </citation>
    <scope>NUCLEOTIDE SEQUENCE [LARGE SCALE GENOMIC DNA]</scope>
    <source>
        <strain evidence="2 3">Ben 114</strain>
    </source>
</reference>